<reference evidence="2" key="1">
    <citation type="submission" date="2017-09" db="EMBL/GenBank/DDBJ databases">
        <title>Depth-based differentiation of microbial function through sediment-hosted aquifers and enrichment of novel symbionts in the deep terrestrial subsurface.</title>
        <authorList>
            <person name="Probst A.J."/>
            <person name="Ladd B."/>
            <person name="Jarett J.K."/>
            <person name="Geller-Mcgrath D.E."/>
            <person name="Sieber C.M.K."/>
            <person name="Emerson J.B."/>
            <person name="Anantharaman K."/>
            <person name="Thomas B.C."/>
            <person name="Malmstrom R."/>
            <person name="Stieglmeier M."/>
            <person name="Klingl A."/>
            <person name="Woyke T."/>
            <person name="Ryan C.M."/>
            <person name="Banfield J.F."/>
        </authorList>
    </citation>
    <scope>NUCLEOTIDE SEQUENCE [LARGE SCALE GENOMIC DNA]</scope>
</reference>
<evidence type="ECO:0000313" key="2">
    <source>
        <dbReference type="Proteomes" id="UP000230796"/>
    </source>
</evidence>
<gene>
    <name evidence="1" type="ORF">COT87_01750</name>
</gene>
<dbReference type="Proteomes" id="UP000230796">
    <property type="component" value="Unassembled WGS sequence"/>
</dbReference>
<proteinExistence type="predicted"/>
<comment type="caution">
    <text evidence="1">The sequence shown here is derived from an EMBL/GenBank/DDBJ whole genome shotgun (WGS) entry which is preliminary data.</text>
</comment>
<organism evidence="1 2">
    <name type="scientific">Candidatus Collierbacteria bacterium CG10_big_fil_rev_8_21_14_0_10_44_9</name>
    <dbReference type="NCBI Taxonomy" id="1974535"/>
    <lineage>
        <taxon>Bacteria</taxon>
        <taxon>Candidatus Collieribacteriota</taxon>
    </lineage>
</organism>
<dbReference type="AlphaFoldDB" id="A0A2H0VIR7"/>
<evidence type="ECO:0000313" key="1">
    <source>
        <dbReference type="EMBL" id="PIR99004.1"/>
    </source>
</evidence>
<sequence length="91" mass="9573">MSSKVAEVLVQVDPHSIAEAKVVLDEGGVPTLGKEAAFPVLVVGPDRVDVQPAACRLLEAQTLPLPFGPEGTDRSNADVGAVLLITMSRRR</sequence>
<protein>
    <submittedName>
        <fullName evidence="1">Uncharacterized protein</fullName>
    </submittedName>
</protein>
<name>A0A2H0VIR7_9BACT</name>
<dbReference type="EMBL" id="PFAF01000034">
    <property type="protein sequence ID" value="PIR99004.1"/>
    <property type="molecule type" value="Genomic_DNA"/>
</dbReference>
<accession>A0A2H0VIR7</accession>